<keyword evidence="3" id="KW-1185">Reference proteome</keyword>
<proteinExistence type="predicted"/>
<evidence type="ECO:0000313" key="3">
    <source>
        <dbReference type="Proteomes" id="UP001589575"/>
    </source>
</evidence>
<evidence type="ECO:0000256" key="1">
    <source>
        <dbReference type="SAM" id="MobiDB-lite"/>
    </source>
</evidence>
<feature type="compositionally biased region" description="Pro residues" evidence="1">
    <location>
        <begin position="1"/>
        <end position="10"/>
    </location>
</feature>
<sequence length="49" mass="5157">MVKASIPPPRALGWERSTTAPEAPVEGPSSSCWAWPMLRSDGSQSCVAA</sequence>
<feature type="region of interest" description="Disordered" evidence="1">
    <location>
        <begin position="1"/>
        <end position="30"/>
    </location>
</feature>
<name>A0ABV5G7E8_9MICC</name>
<organism evidence="2 3">
    <name type="scientific">Citricoccus parietis</name>
    <dbReference type="NCBI Taxonomy" id="592307"/>
    <lineage>
        <taxon>Bacteria</taxon>
        <taxon>Bacillati</taxon>
        <taxon>Actinomycetota</taxon>
        <taxon>Actinomycetes</taxon>
        <taxon>Micrococcales</taxon>
        <taxon>Micrococcaceae</taxon>
        <taxon>Citricoccus</taxon>
    </lineage>
</organism>
<evidence type="ECO:0000313" key="2">
    <source>
        <dbReference type="EMBL" id="MFB9074811.1"/>
    </source>
</evidence>
<comment type="caution">
    <text evidence="2">The sequence shown here is derived from an EMBL/GenBank/DDBJ whole genome shotgun (WGS) entry which is preliminary data.</text>
</comment>
<protein>
    <submittedName>
        <fullName evidence="2">Uncharacterized protein</fullName>
    </submittedName>
</protein>
<dbReference type="Proteomes" id="UP001589575">
    <property type="component" value="Unassembled WGS sequence"/>
</dbReference>
<dbReference type="EMBL" id="JBHMFI010000002">
    <property type="protein sequence ID" value="MFB9074811.1"/>
    <property type="molecule type" value="Genomic_DNA"/>
</dbReference>
<gene>
    <name evidence="2" type="ORF">ACFFX0_27930</name>
</gene>
<accession>A0ABV5G7E8</accession>
<reference evidence="2 3" key="1">
    <citation type="submission" date="2024-09" db="EMBL/GenBank/DDBJ databases">
        <authorList>
            <person name="Sun Q."/>
            <person name="Mori K."/>
        </authorList>
    </citation>
    <scope>NUCLEOTIDE SEQUENCE [LARGE SCALE GENOMIC DNA]</scope>
    <source>
        <strain evidence="2 3">CCM 7609</strain>
    </source>
</reference>